<keyword evidence="2" id="KW-1185">Reference proteome</keyword>
<name>A0A5M6I1K2_9PROT</name>
<feature type="non-terminal residue" evidence="1">
    <location>
        <position position="81"/>
    </location>
</feature>
<proteinExistence type="predicted"/>
<dbReference type="RefSeq" id="WP_150064328.1">
    <property type="nucleotide sequence ID" value="NZ_VWPJ01000073.1"/>
</dbReference>
<reference evidence="1 2" key="1">
    <citation type="submission" date="2019-09" db="EMBL/GenBank/DDBJ databases">
        <title>Genome sequence of Roseospira marina, one of the more divergent members of the non-sulfur purple photosynthetic bacterial family, the Rhodospirillaceae.</title>
        <authorList>
            <person name="Meyer T."/>
            <person name="Kyndt J."/>
        </authorList>
    </citation>
    <scope>NUCLEOTIDE SEQUENCE [LARGE SCALE GENOMIC DNA]</scope>
    <source>
        <strain evidence="1 2">DSM 15113</strain>
    </source>
</reference>
<gene>
    <name evidence="1" type="ORF">F1188_20595</name>
</gene>
<organism evidence="1 2">
    <name type="scientific">Roseospira marina</name>
    <dbReference type="NCBI Taxonomy" id="140057"/>
    <lineage>
        <taxon>Bacteria</taxon>
        <taxon>Pseudomonadati</taxon>
        <taxon>Pseudomonadota</taxon>
        <taxon>Alphaproteobacteria</taxon>
        <taxon>Rhodospirillales</taxon>
        <taxon>Rhodospirillaceae</taxon>
        <taxon>Roseospira</taxon>
    </lineage>
</organism>
<comment type="caution">
    <text evidence="1">The sequence shown here is derived from an EMBL/GenBank/DDBJ whole genome shotgun (WGS) entry which is preliminary data.</text>
</comment>
<dbReference type="EMBL" id="VWPJ01000073">
    <property type="protein sequence ID" value="KAA5602066.1"/>
    <property type="molecule type" value="Genomic_DNA"/>
</dbReference>
<protein>
    <submittedName>
        <fullName evidence="1">Uncharacterized protein</fullName>
    </submittedName>
</protein>
<dbReference type="Proteomes" id="UP000324065">
    <property type="component" value="Unassembled WGS sequence"/>
</dbReference>
<dbReference type="AlphaFoldDB" id="A0A5M6I1K2"/>
<sequence>MTRTETRIKARYMDAVGAMQTLYLSDVGYAAGPEEDYAVYDGALRVRPTWTRSIDTALDPSAGADTSYSAISLGEAASGRY</sequence>
<evidence type="ECO:0000313" key="1">
    <source>
        <dbReference type="EMBL" id="KAA5602066.1"/>
    </source>
</evidence>
<evidence type="ECO:0000313" key="2">
    <source>
        <dbReference type="Proteomes" id="UP000324065"/>
    </source>
</evidence>
<accession>A0A5M6I1K2</accession>